<evidence type="ECO:0000313" key="9">
    <source>
        <dbReference type="Proteomes" id="UP000034004"/>
    </source>
</evidence>
<sequence length="73" mass="8509">MVKLPSFKPRDLEKILLKNGFMIKRQTGSHRVYHNFKSEKTTVVPFHSKDIPQGTLRSIIKQTGLNENIFLKK</sequence>
<dbReference type="Proteomes" id="UP000034004">
    <property type="component" value="Unassembled WGS sequence"/>
</dbReference>
<reference evidence="8 9" key="1">
    <citation type="journal article" date="2015" name="Nature">
        <title>rRNA introns, odd ribosomes, and small enigmatic genomes across a large radiation of phyla.</title>
        <authorList>
            <person name="Brown C.T."/>
            <person name="Hug L.A."/>
            <person name="Thomas B.C."/>
            <person name="Sharon I."/>
            <person name="Castelle C.J."/>
            <person name="Singh A."/>
            <person name="Wilkins M.J."/>
            <person name="Williams K.H."/>
            <person name="Banfield J.F."/>
        </authorList>
    </citation>
    <scope>NUCLEOTIDE SEQUENCE [LARGE SCALE GENOMIC DNA]</scope>
</reference>
<name>A0A0G0AXT3_9BACT</name>
<evidence type="ECO:0000256" key="3">
    <source>
        <dbReference type="ARBA" id="ARBA00022722"/>
    </source>
</evidence>
<dbReference type="GO" id="GO:0004519">
    <property type="term" value="F:endonuclease activity"/>
    <property type="evidence" value="ECO:0007669"/>
    <property type="project" value="UniProtKB-KW"/>
</dbReference>
<evidence type="ECO:0000256" key="7">
    <source>
        <dbReference type="ARBA" id="ARBA00023016"/>
    </source>
</evidence>
<dbReference type="GO" id="GO:0016787">
    <property type="term" value="F:hydrolase activity"/>
    <property type="evidence" value="ECO:0007669"/>
    <property type="project" value="UniProtKB-KW"/>
</dbReference>
<evidence type="ECO:0000313" key="8">
    <source>
        <dbReference type="EMBL" id="KKP62028.1"/>
    </source>
</evidence>
<evidence type="ECO:0000256" key="6">
    <source>
        <dbReference type="ARBA" id="ARBA00022884"/>
    </source>
</evidence>
<dbReference type="EMBL" id="LBPR01000007">
    <property type="protein sequence ID" value="KKP62028.1"/>
    <property type="molecule type" value="Genomic_DNA"/>
</dbReference>
<dbReference type="PANTHER" id="PTHR34873:SF3">
    <property type="entry name" value="ADDICTION MODULE TOXIN, HICA FAMILY"/>
    <property type="match status" value="1"/>
</dbReference>
<comment type="similarity">
    <text evidence="1">Belongs to the HicA mRNA interferase family.</text>
</comment>
<proteinExistence type="inferred from homology"/>
<comment type="caution">
    <text evidence="8">The sequence shown here is derived from an EMBL/GenBank/DDBJ whole genome shotgun (WGS) entry which is preliminary data.</text>
</comment>
<organism evidence="8 9">
    <name type="scientific">Candidatus Roizmanbacteria bacterium GW2011_GWC2_34_23</name>
    <dbReference type="NCBI Taxonomy" id="1618484"/>
    <lineage>
        <taxon>Bacteria</taxon>
        <taxon>Candidatus Roizmaniibacteriota</taxon>
    </lineage>
</organism>
<dbReference type="AlphaFoldDB" id="A0A0G0AXT3"/>
<keyword evidence="3" id="KW-0540">Nuclease</keyword>
<keyword evidence="2" id="KW-1277">Toxin-antitoxin system</keyword>
<gene>
    <name evidence="8" type="ORF">UR56_C0007G0011</name>
</gene>
<dbReference type="PANTHER" id="PTHR34873">
    <property type="entry name" value="SSR1766 PROTEIN"/>
    <property type="match status" value="1"/>
</dbReference>
<dbReference type="Gene3D" id="3.30.920.30">
    <property type="entry name" value="Hypothetical protein"/>
    <property type="match status" value="1"/>
</dbReference>
<evidence type="ECO:0000256" key="2">
    <source>
        <dbReference type="ARBA" id="ARBA00022649"/>
    </source>
</evidence>
<evidence type="ECO:0000256" key="4">
    <source>
        <dbReference type="ARBA" id="ARBA00022759"/>
    </source>
</evidence>
<accession>A0A0G0AXT3</accession>
<keyword evidence="6" id="KW-0694">RNA-binding</keyword>
<evidence type="ECO:0000256" key="1">
    <source>
        <dbReference type="ARBA" id="ARBA00006620"/>
    </source>
</evidence>
<keyword evidence="7" id="KW-0346">Stress response</keyword>
<dbReference type="SUPFAM" id="SSF54786">
    <property type="entry name" value="YcfA/nrd intein domain"/>
    <property type="match status" value="1"/>
</dbReference>
<dbReference type="InterPro" id="IPR012933">
    <property type="entry name" value="HicA_mRNA_interferase"/>
</dbReference>
<evidence type="ECO:0000256" key="5">
    <source>
        <dbReference type="ARBA" id="ARBA00022801"/>
    </source>
</evidence>
<protein>
    <recommendedName>
        <fullName evidence="10">YcfA family protein</fullName>
    </recommendedName>
</protein>
<dbReference type="GO" id="GO:0003729">
    <property type="term" value="F:mRNA binding"/>
    <property type="evidence" value="ECO:0007669"/>
    <property type="project" value="InterPro"/>
</dbReference>
<dbReference type="Pfam" id="PF07927">
    <property type="entry name" value="HicA_toxin"/>
    <property type="match status" value="1"/>
</dbReference>
<keyword evidence="5" id="KW-0378">Hydrolase</keyword>
<keyword evidence="4" id="KW-0255">Endonuclease</keyword>
<evidence type="ECO:0008006" key="10">
    <source>
        <dbReference type="Google" id="ProtNLM"/>
    </source>
</evidence>
<dbReference type="InterPro" id="IPR038570">
    <property type="entry name" value="HicA_sf"/>
</dbReference>
<dbReference type="STRING" id="1618484.UR56_C0007G0011"/>